<keyword evidence="5" id="KW-0687">Ribonucleoprotein</keyword>
<dbReference type="STRING" id="4829.A0A163KI04"/>
<dbReference type="SUPFAM" id="SSF46561">
    <property type="entry name" value="Ribosomal protein L29 (L29p)"/>
    <property type="match status" value="1"/>
</dbReference>
<dbReference type="EMBL" id="LT554888">
    <property type="protein sequence ID" value="SAM08143.1"/>
    <property type="molecule type" value="Genomic_DNA"/>
</dbReference>
<reference evidence="8" key="1">
    <citation type="submission" date="2016-04" db="EMBL/GenBank/DDBJ databases">
        <authorList>
            <person name="Evans L.H."/>
            <person name="Alamgir A."/>
            <person name="Owens N."/>
            <person name="Weber N.D."/>
            <person name="Virtaneva K."/>
            <person name="Barbian K."/>
            <person name="Babar A."/>
            <person name="Rosenke K."/>
        </authorList>
    </citation>
    <scope>NUCLEOTIDE SEQUENCE [LARGE SCALE GENOMIC DNA]</scope>
    <source>
        <strain evidence="8">CBS 101.48</strain>
    </source>
</reference>
<dbReference type="PANTHER" id="PTHR21183">
    <property type="entry name" value="RIBOSOMAL PROTEIN L47, MITOCHONDRIAL-RELATED"/>
    <property type="match status" value="1"/>
</dbReference>
<dbReference type="GO" id="GO:0032543">
    <property type="term" value="P:mitochondrial translation"/>
    <property type="evidence" value="ECO:0007669"/>
    <property type="project" value="TreeGrafter"/>
</dbReference>
<keyword evidence="3" id="KW-0689">Ribosomal protein</keyword>
<evidence type="ECO:0000256" key="7">
    <source>
        <dbReference type="ARBA" id="ARBA00035399"/>
    </source>
</evidence>
<evidence type="ECO:0000256" key="1">
    <source>
        <dbReference type="ARBA" id="ARBA00004173"/>
    </source>
</evidence>
<evidence type="ECO:0000256" key="5">
    <source>
        <dbReference type="ARBA" id="ARBA00023274"/>
    </source>
</evidence>
<evidence type="ECO:0000313" key="8">
    <source>
        <dbReference type="EMBL" id="SAM08143.1"/>
    </source>
</evidence>
<evidence type="ECO:0000256" key="3">
    <source>
        <dbReference type="ARBA" id="ARBA00022980"/>
    </source>
</evidence>
<comment type="similarity">
    <text evidence="2">Belongs to the universal ribosomal protein uL29 family.</text>
</comment>
<dbReference type="InterPro" id="IPR038340">
    <property type="entry name" value="MRP-L47_sf"/>
</dbReference>
<dbReference type="Gene3D" id="6.10.330.20">
    <property type="match status" value="1"/>
</dbReference>
<keyword evidence="4" id="KW-0496">Mitochondrion</keyword>
<dbReference type="OrthoDB" id="270763at2759"/>
<name>A0A163KI04_ABSGL</name>
<dbReference type="InterPro" id="IPR010729">
    <property type="entry name" value="Ribosomal_uL29_mit"/>
</dbReference>
<dbReference type="AlphaFoldDB" id="A0A163KI04"/>
<dbReference type="Pfam" id="PF06984">
    <property type="entry name" value="MRP-L47"/>
    <property type="match status" value="1"/>
</dbReference>
<evidence type="ECO:0000313" key="9">
    <source>
        <dbReference type="Proteomes" id="UP000078561"/>
    </source>
</evidence>
<dbReference type="OMA" id="QREYEQH"/>
<dbReference type="Proteomes" id="UP000078561">
    <property type="component" value="Unassembled WGS sequence"/>
</dbReference>
<dbReference type="InterPro" id="IPR036049">
    <property type="entry name" value="Ribosomal_uL29_sf"/>
</dbReference>
<sequence>MSFLQRLRPLSSSISTRFFSTTRSVSSATTPTTATSATSSTPSTGLYQFFENGEALPKRTWTGKHADGPDLKQFGLNASRAWKASELRLKSFDDLHKLWYVLLKERNLLATQREEAKRLKVHRLVWTNAGRVKKCQKSMARIKFVLNERQRAYEAALEQQK</sequence>
<organism evidence="8">
    <name type="scientific">Absidia glauca</name>
    <name type="common">Pin mould</name>
    <dbReference type="NCBI Taxonomy" id="4829"/>
    <lineage>
        <taxon>Eukaryota</taxon>
        <taxon>Fungi</taxon>
        <taxon>Fungi incertae sedis</taxon>
        <taxon>Mucoromycota</taxon>
        <taxon>Mucoromycotina</taxon>
        <taxon>Mucoromycetes</taxon>
        <taxon>Mucorales</taxon>
        <taxon>Cunninghamellaceae</taxon>
        <taxon>Absidia</taxon>
    </lineage>
</organism>
<dbReference type="FunCoup" id="A0A163KI04">
    <property type="interactions" value="36"/>
</dbReference>
<protein>
    <recommendedName>
        <fullName evidence="6">Large ribosomal subunit protein uL29m</fullName>
    </recommendedName>
    <alternativeName>
        <fullName evidence="7">54S ribosomal protein L4, mitochondrial</fullName>
    </alternativeName>
</protein>
<dbReference type="InParanoid" id="A0A163KI04"/>
<dbReference type="PANTHER" id="PTHR21183:SF18">
    <property type="entry name" value="LARGE RIBOSOMAL SUBUNIT PROTEIN UL29M"/>
    <property type="match status" value="1"/>
</dbReference>
<accession>A0A163KI04</accession>
<evidence type="ECO:0000256" key="4">
    <source>
        <dbReference type="ARBA" id="ARBA00023128"/>
    </source>
</evidence>
<evidence type="ECO:0000256" key="2">
    <source>
        <dbReference type="ARBA" id="ARBA00009254"/>
    </source>
</evidence>
<proteinExistence type="inferred from homology"/>
<evidence type="ECO:0000256" key="6">
    <source>
        <dbReference type="ARBA" id="ARBA00035289"/>
    </source>
</evidence>
<dbReference type="GO" id="GO:0003735">
    <property type="term" value="F:structural constituent of ribosome"/>
    <property type="evidence" value="ECO:0007669"/>
    <property type="project" value="InterPro"/>
</dbReference>
<gene>
    <name evidence="8" type="primary">ABSGL_13805.1 scaffold 14339</name>
</gene>
<keyword evidence="9" id="KW-1185">Reference proteome</keyword>
<dbReference type="GO" id="GO:0005762">
    <property type="term" value="C:mitochondrial large ribosomal subunit"/>
    <property type="evidence" value="ECO:0007669"/>
    <property type="project" value="TreeGrafter"/>
</dbReference>
<comment type="subcellular location">
    <subcellularLocation>
        <location evidence="1">Mitochondrion</location>
    </subcellularLocation>
</comment>